<accession>A0A3A5MF32</accession>
<proteinExistence type="predicted"/>
<organism evidence="2 3">
    <name type="scientific">Arthrobacter cheniae</name>
    <dbReference type="NCBI Taxonomy" id="1258888"/>
    <lineage>
        <taxon>Bacteria</taxon>
        <taxon>Bacillati</taxon>
        <taxon>Actinomycetota</taxon>
        <taxon>Actinomycetes</taxon>
        <taxon>Micrococcales</taxon>
        <taxon>Micrococcaceae</taxon>
        <taxon>Arthrobacter</taxon>
    </lineage>
</organism>
<feature type="transmembrane region" description="Helical" evidence="1">
    <location>
        <begin position="92"/>
        <end position="111"/>
    </location>
</feature>
<reference evidence="2 3" key="1">
    <citation type="submission" date="2018-09" db="EMBL/GenBank/DDBJ databases">
        <title>Novel species of Arthrobacter.</title>
        <authorList>
            <person name="Liu Q."/>
            <person name="Xin Y.-H."/>
        </authorList>
    </citation>
    <scope>NUCLEOTIDE SEQUENCE [LARGE SCALE GENOMIC DNA]</scope>
    <source>
        <strain evidence="2 3">Hz2</strain>
    </source>
</reference>
<dbReference type="Proteomes" id="UP000272560">
    <property type="component" value="Unassembled WGS sequence"/>
</dbReference>
<feature type="transmembrane region" description="Helical" evidence="1">
    <location>
        <begin position="334"/>
        <end position="360"/>
    </location>
</feature>
<feature type="transmembrane region" description="Helical" evidence="1">
    <location>
        <begin position="366"/>
        <end position="388"/>
    </location>
</feature>
<sequence>MSADSVMMPASGDSLPTIGNDRIAFDAVDTYEVTARLEASGLSDRTVRLRNGATDVFAYAQSLDRSRDPARAPLTPGGWLARTDLLEAVRRGIVLILGAVLGGLTATVLVIDTNAILIAGIGAWIIGQSVSGIVWAHAGTGQVHRGVARGTGAALIVGSVLACYLAVSLLLPTHHASTAVLTLAWCWYSCVVSMLVILGRSWYLLTVLAGAVSVMTVALVLGHDATTPIVVAAALLVLVAVTINLVAVLRTIDEPHLPGRGDVRAALAPAAQAGFLAAALSMALTRLPDWEGTALIVATVVAAAATDPALVLMRQRLVWSSHRTPLLTHAARHAWVSTLVMSTVIVVVSAVVSTLVVIFLVKDARATTVIVAAAFSSLATTSTTISAFGLPRAGVLFAGAACLSAAAWLSLGAVPAMLLAIVFVTAGSAMLLARVSDPRAYA</sequence>
<evidence type="ECO:0000256" key="1">
    <source>
        <dbReference type="SAM" id="Phobius"/>
    </source>
</evidence>
<protein>
    <submittedName>
        <fullName evidence="2">Uncharacterized protein</fullName>
    </submittedName>
</protein>
<evidence type="ECO:0000313" key="3">
    <source>
        <dbReference type="Proteomes" id="UP000272560"/>
    </source>
</evidence>
<dbReference type="AlphaFoldDB" id="A0A3A5MF32"/>
<feature type="transmembrane region" description="Helical" evidence="1">
    <location>
        <begin position="117"/>
        <end position="138"/>
    </location>
</feature>
<comment type="caution">
    <text evidence="2">The sequence shown here is derived from an EMBL/GenBank/DDBJ whole genome shotgun (WGS) entry which is preliminary data.</text>
</comment>
<dbReference type="RefSeq" id="WP_120148248.1">
    <property type="nucleotide sequence ID" value="NZ_QZVT01000003.1"/>
</dbReference>
<feature type="transmembrane region" description="Helical" evidence="1">
    <location>
        <begin position="150"/>
        <end position="171"/>
    </location>
</feature>
<gene>
    <name evidence="2" type="ORF">D6T63_06780</name>
</gene>
<keyword evidence="1" id="KW-0812">Transmembrane</keyword>
<name>A0A3A5MF32_9MICC</name>
<feature type="transmembrane region" description="Helical" evidence="1">
    <location>
        <begin position="229"/>
        <end position="252"/>
    </location>
</feature>
<evidence type="ECO:0000313" key="2">
    <source>
        <dbReference type="EMBL" id="RJT80902.1"/>
    </source>
</evidence>
<dbReference type="OrthoDB" id="4339140at2"/>
<feature type="transmembrane region" description="Helical" evidence="1">
    <location>
        <begin position="264"/>
        <end position="287"/>
    </location>
</feature>
<feature type="transmembrane region" description="Helical" evidence="1">
    <location>
        <begin position="202"/>
        <end position="223"/>
    </location>
</feature>
<dbReference type="EMBL" id="QZVT01000003">
    <property type="protein sequence ID" value="RJT80902.1"/>
    <property type="molecule type" value="Genomic_DNA"/>
</dbReference>
<keyword evidence="1" id="KW-0472">Membrane</keyword>
<keyword evidence="3" id="KW-1185">Reference proteome</keyword>
<keyword evidence="1" id="KW-1133">Transmembrane helix</keyword>
<feature type="transmembrane region" description="Helical" evidence="1">
    <location>
        <begin position="177"/>
        <end position="197"/>
    </location>
</feature>